<organism evidence="2 3">
    <name type="scientific">Ganoderma sinense ZZ0214-1</name>
    <dbReference type="NCBI Taxonomy" id="1077348"/>
    <lineage>
        <taxon>Eukaryota</taxon>
        <taxon>Fungi</taxon>
        <taxon>Dikarya</taxon>
        <taxon>Basidiomycota</taxon>
        <taxon>Agaricomycotina</taxon>
        <taxon>Agaricomycetes</taxon>
        <taxon>Polyporales</taxon>
        <taxon>Polyporaceae</taxon>
        <taxon>Ganoderma</taxon>
    </lineage>
</organism>
<comment type="caution">
    <text evidence="2">The sequence shown here is derived from an EMBL/GenBank/DDBJ whole genome shotgun (WGS) entry which is preliminary data.</text>
</comment>
<name>A0A2G8SUG2_9APHY</name>
<sequence length="327" mass="37395">MTMSESTRTLPECWGHRGASAAFPENTLASFERAIHDGAEGIESDVHVSLDDVVIMFHDPTLDRTTNGKGKIKEQNWYGPDGMEQLRTSKEPKQSIPTFAETVALLMKPENHHVTFDIDVKVFNEPLHLFTLMHEIISVQPNWEIDLAPRILLGLWHPRFIPHAKTILPYCKRSYIGVSIPWARRYFWDSCEVFSINFSILATWEGQRFREECKRVGKKVAVWTVNEPVQMLEAVRWGVDVILTDKTGDWLALRESLRGDYDGVMKGHSSTFLWTSPRYYFPTRMFWETLAHYYLTKFGGPCRTLDVHEDSPASIAVPHAAAGTVKA</sequence>
<dbReference type="Pfam" id="PF03009">
    <property type="entry name" value="GDPD"/>
    <property type="match status" value="1"/>
</dbReference>
<dbReference type="GO" id="GO:0006629">
    <property type="term" value="P:lipid metabolic process"/>
    <property type="evidence" value="ECO:0007669"/>
    <property type="project" value="InterPro"/>
</dbReference>
<accession>A0A2G8SUG2</accession>
<dbReference type="STRING" id="1077348.A0A2G8SUG2"/>
<dbReference type="SUPFAM" id="SSF51695">
    <property type="entry name" value="PLC-like phosphodiesterases"/>
    <property type="match status" value="1"/>
</dbReference>
<evidence type="ECO:0000313" key="3">
    <source>
        <dbReference type="Proteomes" id="UP000230002"/>
    </source>
</evidence>
<dbReference type="PANTHER" id="PTHR43805:SF1">
    <property type="entry name" value="GP-PDE DOMAIN-CONTAINING PROTEIN"/>
    <property type="match status" value="1"/>
</dbReference>
<dbReference type="Proteomes" id="UP000230002">
    <property type="component" value="Unassembled WGS sequence"/>
</dbReference>
<dbReference type="CDD" id="cd08570">
    <property type="entry name" value="GDPD_YPL206cp_fungi"/>
    <property type="match status" value="1"/>
</dbReference>
<evidence type="ECO:0000259" key="1">
    <source>
        <dbReference type="PROSITE" id="PS51704"/>
    </source>
</evidence>
<dbReference type="AlphaFoldDB" id="A0A2G8SUG2"/>
<dbReference type="InterPro" id="IPR030395">
    <property type="entry name" value="GP_PDE_dom"/>
</dbReference>
<dbReference type="PANTHER" id="PTHR43805">
    <property type="entry name" value="GLYCEROPHOSPHORYL DIESTER PHOSPHODIESTERASE"/>
    <property type="match status" value="1"/>
</dbReference>
<feature type="domain" description="GP-PDE" evidence="1">
    <location>
        <begin position="11"/>
        <end position="254"/>
    </location>
</feature>
<dbReference type="PROSITE" id="PS51704">
    <property type="entry name" value="GP_PDE"/>
    <property type="match status" value="1"/>
</dbReference>
<dbReference type="Gene3D" id="3.20.20.190">
    <property type="entry name" value="Phosphatidylinositol (PI) phosphodiesterase"/>
    <property type="match status" value="1"/>
</dbReference>
<evidence type="ECO:0000313" key="2">
    <source>
        <dbReference type="EMBL" id="PIL37419.1"/>
    </source>
</evidence>
<dbReference type="InterPro" id="IPR017946">
    <property type="entry name" value="PLC-like_Pdiesterase_TIM-brl"/>
</dbReference>
<dbReference type="EMBL" id="AYKW01000001">
    <property type="protein sequence ID" value="PIL37419.1"/>
    <property type="molecule type" value="Genomic_DNA"/>
</dbReference>
<dbReference type="OrthoDB" id="1058301at2759"/>
<protein>
    <recommendedName>
        <fullName evidence="1">GP-PDE domain-containing protein</fullName>
    </recommendedName>
</protein>
<dbReference type="GO" id="GO:0008081">
    <property type="term" value="F:phosphoric diester hydrolase activity"/>
    <property type="evidence" value="ECO:0007669"/>
    <property type="project" value="InterPro"/>
</dbReference>
<proteinExistence type="predicted"/>
<reference evidence="2 3" key="1">
    <citation type="journal article" date="2015" name="Sci. Rep.">
        <title>Chromosome-level genome map provides insights into diverse defense mechanisms in the medicinal fungus Ganoderma sinense.</title>
        <authorList>
            <person name="Zhu Y."/>
            <person name="Xu J."/>
            <person name="Sun C."/>
            <person name="Zhou S."/>
            <person name="Xu H."/>
            <person name="Nelson D.R."/>
            <person name="Qian J."/>
            <person name="Song J."/>
            <person name="Luo H."/>
            <person name="Xiang L."/>
            <person name="Li Y."/>
            <person name="Xu Z."/>
            <person name="Ji A."/>
            <person name="Wang L."/>
            <person name="Lu S."/>
            <person name="Hayward A."/>
            <person name="Sun W."/>
            <person name="Li X."/>
            <person name="Schwartz D.C."/>
            <person name="Wang Y."/>
            <person name="Chen S."/>
        </authorList>
    </citation>
    <scope>NUCLEOTIDE SEQUENCE [LARGE SCALE GENOMIC DNA]</scope>
    <source>
        <strain evidence="2 3">ZZ0214-1</strain>
    </source>
</reference>
<keyword evidence="3" id="KW-1185">Reference proteome</keyword>
<gene>
    <name evidence="2" type="ORF">GSI_01113</name>
</gene>